<name>A0A521AVW3_9FLAO</name>
<organism evidence="2 3">
    <name type="scientific">Chryseobacterium rhizoplanae</name>
    <dbReference type="NCBI Taxonomy" id="1609531"/>
    <lineage>
        <taxon>Bacteria</taxon>
        <taxon>Pseudomonadati</taxon>
        <taxon>Bacteroidota</taxon>
        <taxon>Flavobacteriia</taxon>
        <taxon>Flavobacteriales</taxon>
        <taxon>Weeksellaceae</taxon>
        <taxon>Chryseobacterium group</taxon>
        <taxon>Chryseobacterium</taxon>
    </lineage>
</organism>
<feature type="transmembrane region" description="Helical" evidence="1">
    <location>
        <begin position="72"/>
        <end position="90"/>
    </location>
</feature>
<feature type="transmembrane region" description="Helical" evidence="1">
    <location>
        <begin position="40"/>
        <end position="60"/>
    </location>
</feature>
<dbReference type="EMBL" id="FXTC01000001">
    <property type="protein sequence ID" value="SMO38992.1"/>
    <property type="molecule type" value="Genomic_DNA"/>
</dbReference>
<gene>
    <name evidence="2" type="ORF">SAMN06265171_101465</name>
</gene>
<protein>
    <submittedName>
        <fullName evidence="2">Uncharacterized protein</fullName>
    </submittedName>
</protein>
<sequence>MNLISGLIKKPTFISIVFIILTGLGIPLIVYQLFTLHPSGSLGITIEIIFMLILFGFLVIDRFLIRNINNKKLSVIEVIVITGYLTYYYFTHDRSFSIG</sequence>
<evidence type="ECO:0000313" key="3">
    <source>
        <dbReference type="Proteomes" id="UP000316916"/>
    </source>
</evidence>
<dbReference type="RefSeq" id="WP_047422666.1">
    <property type="nucleotide sequence ID" value="NZ_FXTC01000001.1"/>
</dbReference>
<evidence type="ECO:0000313" key="2">
    <source>
        <dbReference type="EMBL" id="SMO38992.1"/>
    </source>
</evidence>
<evidence type="ECO:0000256" key="1">
    <source>
        <dbReference type="SAM" id="Phobius"/>
    </source>
</evidence>
<keyword evidence="3" id="KW-1185">Reference proteome</keyword>
<keyword evidence="1" id="KW-0812">Transmembrane</keyword>
<proteinExistence type="predicted"/>
<feature type="transmembrane region" description="Helical" evidence="1">
    <location>
        <begin position="12"/>
        <end position="34"/>
    </location>
</feature>
<keyword evidence="1" id="KW-1133">Transmembrane helix</keyword>
<accession>A0A521AVW3</accession>
<dbReference type="Proteomes" id="UP000316916">
    <property type="component" value="Unassembled WGS sequence"/>
</dbReference>
<reference evidence="2 3" key="1">
    <citation type="submission" date="2017-05" db="EMBL/GenBank/DDBJ databases">
        <authorList>
            <person name="Varghese N."/>
            <person name="Submissions S."/>
        </authorList>
    </citation>
    <scope>NUCLEOTIDE SEQUENCE [LARGE SCALE GENOMIC DNA]</scope>
    <source>
        <strain evidence="2 3">DSM 29371</strain>
    </source>
</reference>
<dbReference type="AlphaFoldDB" id="A0A521AVW3"/>
<keyword evidence="1" id="KW-0472">Membrane</keyword>